<evidence type="ECO:0000256" key="5">
    <source>
        <dbReference type="ARBA" id="ARBA00011738"/>
    </source>
</evidence>
<dbReference type="InterPro" id="IPR035990">
    <property type="entry name" value="TIM_sf"/>
</dbReference>
<evidence type="ECO:0000313" key="13">
    <source>
        <dbReference type="Proteomes" id="UP001153712"/>
    </source>
</evidence>
<dbReference type="GO" id="GO:0046166">
    <property type="term" value="P:glyceraldehyde-3-phosphate biosynthetic process"/>
    <property type="evidence" value="ECO:0007669"/>
    <property type="project" value="TreeGrafter"/>
</dbReference>
<dbReference type="EMBL" id="OU900102">
    <property type="protein sequence ID" value="CAH1188187.1"/>
    <property type="molecule type" value="Genomic_DNA"/>
</dbReference>
<dbReference type="GO" id="GO:0006096">
    <property type="term" value="P:glycolytic process"/>
    <property type="evidence" value="ECO:0007669"/>
    <property type="project" value="UniProtKB-KW"/>
</dbReference>
<evidence type="ECO:0000256" key="3">
    <source>
        <dbReference type="ARBA" id="ARBA00004742"/>
    </source>
</evidence>
<dbReference type="GO" id="GO:0019563">
    <property type="term" value="P:glycerol catabolic process"/>
    <property type="evidence" value="ECO:0007669"/>
    <property type="project" value="TreeGrafter"/>
</dbReference>
<dbReference type="SUPFAM" id="SSF51351">
    <property type="entry name" value="Triosephosphate isomerase (TIM)"/>
    <property type="match status" value="1"/>
</dbReference>
<comment type="similarity">
    <text evidence="4 11">Belongs to the triosephosphate isomerase family.</text>
</comment>
<reference evidence="12" key="1">
    <citation type="submission" date="2022-01" db="EMBL/GenBank/DDBJ databases">
        <authorList>
            <person name="King R."/>
        </authorList>
    </citation>
    <scope>NUCLEOTIDE SEQUENCE</scope>
</reference>
<evidence type="ECO:0000256" key="6">
    <source>
        <dbReference type="ARBA" id="ARBA00011940"/>
    </source>
</evidence>
<comment type="subunit">
    <text evidence="5">Homodimer.</text>
</comment>
<dbReference type="InterPro" id="IPR022896">
    <property type="entry name" value="TrioseP_Isoase_bac/euk"/>
</dbReference>
<keyword evidence="13" id="KW-1185">Reference proteome</keyword>
<evidence type="ECO:0000256" key="2">
    <source>
        <dbReference type="ARBA" id="ARBA00004680"/>
    </source>
</evidence>
<protein>
    <recommendedName>
        <fullName evidence="7 11">Triosephosphate isomerase</fullName>
        <ecNumber evidence="6 11">5.3.1.1</ecNumber>
    </recommendedName>
</protein>
<dbReference type="InterPro" id="IPR013785">
    <property type="entry name" value="Aldolase_TIM"/>
</dbReference>
<keyword evidence="9 11" id="KW-0324">Glycolysis</keyword>
<sequence length="266" mass="30170">MLIPIWNFLPTSWWSKKKFIVGGNWKMNGSQKIVRMIFQRLKNAEIRSDTEVFVAVPTIYLEYSKKLCPRRIQLAAQNCYKFKRGSFTGETSPMMLKDMGVNWVILGHSERRTLFGETNELVAEKVEAAKKCNLKIVACIGETLADKQNRKTHQVISDQVCAIAEKLNGDWTNVVLAYEPVWAKSSGHKLSPKEVQDMHAWIKDWIGNNVCPEISNCVRIIFGGRVTGRNCRKLSEEPDVDGFLVSGACLTSEFLEIINLKSLLNS</sequence>
<keyword evidence="10 11" id="KW-0413">Isomerase</keyword>
<evidence type="ECO:0000313" key="12">
    <source>
        <dbReference type="EMBL" id="CAH1188187.1"/>
    </source>
</evidence>
<evidence type="ECO:0000256" key="8">
    <source>
        <dbReference type="ARBA" id="ARBA00022432"/>
    </source>
</evidence>
<proteinExistence type="inferred from homology"/>
<dbReference type="Proteomes" id="UP001153712">
    <property type="component" value="Chromosome 9"/>
</dbReference>
<comment type="pathway">
    <text evidence="2 11">Carbohydrate degradation; glycolysis; D-glyceraldehyde 3-phosphate from glycerone phosphate: step 1/1.</text>
</comment>
<dbReference type="PROSITE" id="PS51440">
    <property type="entry name" value="TIM_2"/>
    <property type="match status" value="1"/>
</dbReference>
<dbReference type="GO" id="GO:0004807">
    <property type="term" value="F:triose-phosphate isomerase activity"/>
    <property type="evidence" value="ECO:0007669"/>
    <property type="project" value="UniProtKB-EC"/>
</dbReference>
<dbReference type="PANTHER" id="PTHR21139:SF2">
    <property type="entry name" value="TRIOSEPHOSPHATE ISOMERASE"/>
    <property type="match status" value="1"/>
</dbReference>
<evidence type="ECO:0000256" key="11">
    <source>
        <dbReference type="RuleBase" id="RU363013"/>
    </source>
</evidence>
<dbReference type="GO" id="GO:0006094">
    <property type="term" value="P:gluconeogenesis"/>
    <property type="evidence" value="ECO:0007669"/>
    <property type="project" value="UniProtKB-KW"/>
</dbReference>
<organism evidence="12 13">
    <name type="scientific">Phyllotreta striolata</name>
    <name type="common">Striped flea beetle</name>
    <name type="synonym">Crioceris striolata</name>
    <dbReference type="NCBI Taxonomy" id="444603"/>
    <lineage>
        <taxon>Eukaryota</taxon>
        <taxon>Metazoa</taxon>
        <taxon>Ecdysozoa</taxon>
        <taxon>Arthropoda</taxon>
        <taxon>Hexapoda</taxon>
        <taxon>Insecta</taxon>
        <taxon>Pterygota</taxon>
        <taxon>Neoptera</taxon>
        <taxon>Endopterygota</taxon>
        <taxon>Coleoptera</taxon>
        <taxon>Polyphaga</taxon>
        <taxon>Cucujiformia</taxon>
        <taxon>Chrysomeloidea</taxon>
        <taxon>Chrysomelidae</taxon>
        <taxon>Galerucinae</taxon>
        <taxon>Alticini</taxon>
        <taxon>Phyllotreta</taxon>
    </lineage>
</organism>
<evidence type="ECO:0000256" key="10">
    <source>
        <dbReference type="ARBA" id="ARBA00023235"/>
    </source>
</evidence>
<comment type="catalytic activity">
    <reaction evidence="1 11">
        <text>D-glyceraldehyde 3-phosphate = dihydroxyacetone phosphate</text>
        <dbReference type="Rhea" id="RHEA:18585"/>
        <dbReference type="ChEBI" id="CHEBI:57642"/>
        <dbReference type="ChEBI" id="CHEBI:59776"/>
        <dbReference type="EC" id="5.3.1.1"/>
    </reaction>
</comment>
<dbReference type="OrthoDB" id="6715177at2759"/>
<evidence type="ECO:0000256" key="9">
    <source>
        <dbReference type="ARBA" id="ARBA00023152"/>
    </source>
</evidence>
<gene>
    <name evidence="12" type="ORF">PHYEVI_LOCUS11265</name>
</gene>
<evidence type="ECO:0000256" key="4">
    <source>
        <dbReference type="ARBA" id="ARBA00007422"/>
    </source>
</evidence>
<name>A0A9P0DSB2_PHYSR</name>
<dbReference type="EC" id="5.3.1.1" evidence="6 11"/>
<dbReference type="FunFam" id="3.20.20.70:FF:000016">
    <property type="entry name" value="Triosephosphate isomerase"/>
    <property type="match status" value="1"/>
</dbReference>
<dbReference type="GO" id="GO:0005829">
    <property type="term" value="C:cytosol"/>
    <property type="evidence" value="ECO:0007669"/>
    <property type="project" value="TreeGrafter"/>
</dbReference>
<dbReference type="PANTHER" id="PTHR21139">
    <property type="entry name" value="TRIOSEPHOSPHATE ISOMERASE"/>
    <property type="match status" value="1"/>
</dbReference>
<accession>A0A9P0DSB2</accession>
<evidence type="ECO:0000256" key="7">
    <source>
        <dbReference type="ARBA" id="ARBA00019397"/>
    </source>
</evidence>
<dbReference type="CDD" id="cd00311">
    <property type="entry name" value="TIM"/>
    <property type="match status" value="1"/>
</dbReference>
<dbReference type="HAMAP" id="MF_00147_B">
    <property type="entry name" value="TIM_B"/>
    <property type="match status" value="1"/>
</dbReference>
<comment type="pathway">
    <text evidence="3 11">Carbohydrate biosynthesis; gluconeogenesis.</text>
</comment>
<dbReference type="InterPro" id="IPR000652">
    <property type="entry name" value="Triosephosphate_isomerase"/>
</dbReference>
<keyword evidence="8 11" id="KW-0312">Gluconeogenesis</keyword>
<dbReference type="Gene3D" id="3.20.20.70">
    <property type="entry name" value="Aldolase class I"/>
    <property type="match status" value="1"/>
</dbReference>
<dbReference type="NCBIfam" id="TIGR00419">
    <property type="entry name" value="tim"/>
    <property type="match status" value="1"/>
</dbReference>
<dbReference type="AlphaFoldDB" id="A0A9P0DSB2"/>
<dbReference type="Pfam" id="PF00121">
    <property type="entry name" value="TIM"/>
    <property type="match status" value="1"/>
</dbReference>
<evidence type="ECO:0000256" key="1">
    <source>
        <dbReference type="ARBA" id="ARBA00000474"/>
    </source>
</evidence>